<evidence type="ECO:0000313" key="2">
    <source>
        <dbReference type="EMBL" id="KAL3534697.1"/>
    </source>
</evidence>
<accession>A0ABD3AU03</accession>
<comment type="caution">
    <text evidence="2">The sequence shown here is derived from an EMBL/GenBank/DDBJ whole genome shotgun (WGS) entry which is preliminary data.</text>
</comment>
<gene>
    <name evidence="2" type="ORF">ACH5RR_003158</name>
</gene>
<feature type="region of interest" description="Disordered" evidence="1">
    <location>
        <begin position="49"/>
        <end position="81"/>
    </location>
</feature>
<proteinExistence type="predicted"/>
<evidence type="ECO:0000313" key="3">
    <source>
        <dbReference type="Proteomes" id="UP001630127"/>
    </source>
</evidence>
<dbReference type="Proteomes" id="UP001630127">
    <property type="component" value="Unassembled WGS sequence"/>
</dbReference>
<evidence type="ECO:0000256" key="1">
    <source>
        <dbReference type="SAM" id="MobiDB-lite"/>
    </source>
</evidence>
<organism evidence="2 3">
    <name type="scientific">Cinchona calisaya</name>
    <dbReference type="NCBI Taxonomy" id="153742"/>
    <lineage>
        <taxon>Eukaryota</taxon>
        <taxon>Viridiplantae</taxon>
        <taxon>Streptophyta</taxon>
        <taxon>Embryophyta</taxon>
        <taxon>Tracheophyta</taxon>
        <taxon>Spermatophyta</taxon>
        <taxon>Magnoliopsida</taxon>
        <taxon>eudicotyledons</taxon>
        <taxon>Gunneridae</taxon>
        <taxon>Pentapetalae</taxon>
        <taxon>asterids</taxon>
        <taxon>lamiids</taxon>
        <taxon>Gentianales</taxon>
        <taxon>Rubiaceae</taxon>
        <taxon>Cinchonoideae</taxon>
        <taxon>Cinchoneae</taxon>
        <taxon>Cinchona</taxon>
    </lineage>
</organism>
<dbReference type="EMBL" id="JBJUIK010000002">
    <property type="protein sequence ID" value="KAL3534697.1"/>
    <property type="molecule type" value="Genomic_DNA"/>
</dbReference>
<reference evidence="2 3" key="1">
    <citation type="submission" date="2024-11" db="EMBL/GenBank/DDBJ databases">
        <title>A near-complete genome assembly of Cinchona calisaya.</title>
        <authorList>
            <person name="Lian D.C."/>
            <person name="Zhao X.W."/>
            <person name="Wei L."/>
        </authorList>
    </citation>
    <scope>NUCLEOTIDE SEQUENCE [LARGE SCALE GENOMIC DNA]</scope>
    <source>
        <tissue evidence="2">Nenye</tissue>
    </source>
</reference>
<sequence>MESSTGLRILPLLREEQRRFTNVNRLCRRAGTKSPLTTNQQTSSGWVLPVSTTRRNNQMETATNYGSWPRQRPRRRGDRSKRERLDDVFIHSWAASSGPEVVAELAAKFKSEQDYLGECNKNRLLAVAECFAHAAIRSRSAQGIRA</sequence>
<keyword evidence="3" id="KW-1185">Reference proteome</keyword>
<feature type="compositionally biased region" description="Polar residues" evidence="1">
    <location>
        <begin position="49"/>
        <end position="66"/>
    </location>
</feature>
<dbReference type="AlphaFoldDB" id="A0ABD3AU03"/>
<name>A0ABD3AU03_9GENT</name>
<protein>
    <submittedName>
        <fullName evidence="2">Uncharacterized protein</fullName>
    </submittedName>
</protein>